<dbReference type="SUPFAM" id="SSF53067">
    <property type="entry name" value="Actin-like ATPase domain"/>
    <property type="match status" value="2"/>
</dbReference>
<sequence>MPSGRRAAWSSPRNKDRGSVFRIGPIVPSRPGRVGVIDIGSNSIRLVVYDRVTRSPVPVFNEKVMCGLGRGLGQAGRLSPEGVVQALDNLSRFTRLLEGMGVDRVDVLATAAVREAEDGADFVAEVERRCGLPVTVISGVEEARLSALGVISGIRDVDGVMGDLGGGSLELVGLDRGEIDEQVTLPLGPFRLMDETGARKEARSVVLDTLGQQDWLPAYAGRSFYPVGGAWRAIAKLFMERVNHPLHIIHQYTVPTGALAEFVGLVAKQSKGALSGASISRRRVEMLPMAALVLEGVLKTLKPARVVFSALGLREGHLYDLLPPEDQARDPLIFAAAELAHRLDRFGHAEVVAEWTRSVFPEETADDARLRQAASLLSDIGWFEHPDYRAEHAWLRVLRMPVAGLDHAERVFLAAAVYVRYGGTLGDALTGPVLELLTEGMRGRVLLLGQALRLAQTLTGGATSLLERTSLSVSGEAVVLTLPADEEALTGLAVDRRLDAVAKALGKPGRVVIEETRRAAG</sequence>
<evidence type="ECO:0000259" key="1">
    <source>
        <dbReference type="Pfam" id="PF02541"/>
    </source>
</evidence>
<reference evidence="3" key="1">
    <citation type="submission" date="2020-06" db="EMBL/GenBank/DDBJ databases">
        <title>Stable isotope informed genome-resolved metagenomics uncovers potential trophic interactions in rhizosphere soil.</title>
        <authorList>
            <person name="Starr E.P."/>
            <person name="Shi S."/>
            <person name="Blazewicz S.J."/>
            <person name="Koch B.J."/>
            <person name="Probst A.J."/>
            <person name="Hungate B.A."/>
            <person name="Pett-Ridge J."/>
            <person name="Firestone M.K."/>
            <person name="Banfield J.F."/>
        </authorList>
    </citation>
    <scope>NUCLEOTIDE SEQUENCE</scope>
    <source>
        <strain evidence="3">YM_69_17</strain>
    </source>
</reference>
<protein>
    <submittedName>
        <fullName evidence="3">Ppx/GppA family phosphatase</fullName>
    </submittedName>
</protein>
<dbReference type="GO" id="GO:0016462">
    <property type="term" value="F:pyrophosphatase activity"/>
    <property type="evidence" value="ECO:0007669"/>
    <property type="project" value="TreeGrafter"/>
</dbReference>
<dbReference type="InterPro" id="IPR048951">
    <property type="entry name" value="Ppx_C"/>
</dbReference>
<dbReference type="EMBL" id="JAEKLZ010000408">
    <property type="protein sequence ID" value="MBW8728439.1"/>
    <property type="molecule type" value="Genomic_DNA"/>
</dbReference>
<feature type="domain" description="Exopolyphosphatase C-terminal" evidence="2">
    <location>
        <begin position="332"/>
        <end position="507"/>
    </location>
</feature>
<name>A0A952KNA9_9PROT</name>
<evidence type="ECO:0000259" key="2">
    <source>
        <dbReference type="Pfam" id="PF21697"/>
    </source>
</evidence>
<dbReference type="InterPro" id="IPR003695">
    <property type="entry name" value="Ppx_GppA_N"/>
</dbReference>
<comment type="caution">
    <text evidence="3">The sequence shown here is derived from an EMBL/GenBank/DDBJ whole genome shotgun (WGS) entry which is preliminary data.</text>
</comment>
<dbReference type="InterPro" id="IPR043129">
    <property type="entry name" value="ATPase_NBD"/>
</dbReference>
<dbReference type="CDD" id="cd24052">
    <property type="entry name" value="ASKHA_NBD_HpPPX-GppA-like"/>
    <property type="match status" value="1"/>
</dbReference>
<dbReference type="Gene3D" id="3.30.420.150">
    <property type="entry name" value="Exopolyphosphatase. Domain 2"/>
    <property type="match status" value="1"/>
</dbReference>
<dbReference type="Pfam" id="PF02541">
    <property type="entry name" value="Ppx-GppA"/>
    <property type="match status" value="1"/>
</dbReference>
<dbReference type="InterPro" id="IPR050273">
    <property type="entry name" value="GppA/Ppx_hydrolase"/>
</dbReference>
<evidence type="ECO:0000313" key="3">
    <source>
        <dbReference type="EMBL" id="MBW8728439.1"/>
    </source>
</evidence>
<dbReference type="Pfam" id="PF21697">
    <property type="entry name" value="Ppx_C"/>
    <property type="match status" value="1"/>
</dbReference>
<organism evidence="3 4">
    <name type="scientific">Inquilinus limosus</name>
    <dbReference type="NCBI Taxonomy" id="171674"/>
    <lineage>
        <taxon>Bacteria</taxon>
        <taxon>Pseudomonadati</taxon>
        <taxon>Pseudomonadota</taxon>
        <taxon>Alphaproteobacteria</taxon>
        <taxon>Rhodospirillales</taxon>
        <taxon>Rhodospirillaceae</taxon>
        <taxon>Inquilinus</taxon>
    </lineage>
</organism>
<dbReference type="Proteomes" id="UP000700706">
    <property type="component" value="Unassembled WGS sequence"/>
</dbReference>
<gene>
    <name evidence="3" type="ORF">JF625_25265</name>
</gene>
<proteinExistence type="predicted"/>
<feature type="domain" description="Ppx/GppA phosphatase N-terminal" evidence="1">
    <location>
        <begin position="47"/>
        <end position="323"/>
    </location>
</feature>
<accession>A0A952KNA9</accession>
<dbReference type="AlphaFoldDB" id="A0A952KNA9"/>
<dbReference type="SUPFAM" id="SSF109604">
    <property type="entry name" value="HD-domain/PDEase-like"/>
    <property type="match status" value="1"/>
</dbReference>
<dbReference type="Gene3D" id="3.30.420.40">
    <property type="match status" value="1"/>
</dbReference>
<dbReference type="Gene3D" id="1.10.3210.10">
    <property type="entry name" value="Hypothetical protein af1432"/>
    <property type="match status" value="1"/>
</dbReference>
<evidence type="ECO:0000313" key="4">
    <source>
        <dbReference type="Proteomes" id="UP000700706"/>
    </source>
</evidence>
<dbReference type="PANTHER" id="PTHR30005">
    <property type="entry name" value="EXOPOLYPHOSPHATASE"/>
    <property type="match status" value="1"/>
</dbReference>
<dbReference type="PANTHER" id="PTHR30005:SF0">
    <property type="entry name" value="RETROGRADE REGULATION PROTEIN 2"/>
    <property type="match status" value="1"/>
</dbReference>